<dbReference type="Proteomes" id="UP000244792">
    <property type="component" value="Chromosome"/>
</dbReference>
<dbReference type="EMBL" id="CP020921">
    <property type="protein sequence ID" value="AWB10743.1"/>
    <property type="molecule type" value="Genomic_DNA"/>
</dbReference>
<accession>A0A2R4W1R6</accession>
<dbReference type="Pfam" id="PF13183">
    <property type="entry name" value="Fer4_8"/>
    <property type="match status" value="1"/>
</dbReference>
<evidence type="ECO:0000256" key="3">
    <source>
        <dbReference type="ARBA" id="ARBA00022737"/>
    </source>
</evidence>
<dbReference type="PANTHER" id="PTHR32479">
    <property type="entry name" value="GLYCOLATE OXIDASE IRON-SULFUR SUBUNIT"/>
    <property type="match status" value="1"/>
</dbReference>
<protein>
    <recommendedName>
        <fullName evidence="6">Glycolate oxidase iron-sulfur subunit</fullName>
        <ecNumber evidence="6">1.1.99.14</ecNumber>
    </recommendedName>
</protein>
<dbReference type="GO" id="GO:0019154">
    <property type="term" value="F:glycolate dehydrogenase activity"/>
    <property type="evidence" value="ECO:0007669"/>
    <property type="project" value="UniProtKB-EC"/>
</dbReference>
<dbReference type="InterPro" id="IPR017896">
    <property type="entry name" value="4Fe4S_Fe-S-bd"/>
</dbReference>
<dbReference type="InterPro" id="IPR017900">
    <property type="entry name" value="4Fe4S_Fe_S_CS"/>
</dbReference>
<evidence type="ECO:0000256" key="1">
    <source>
        <dbReference type="ARBA" id="ARBA00022485"/>
    </source>
</evidence>
<comment type="catalytic activity">
    <reaction evidence="6">
        <text>glycolate + A = glyoxylate + AH2</text>
        <dbReference type="Rhea" id="RHEA:21264"/>
        <dbReference type="ChEBI" id="CHEBI:13193"/>
        <dbReference type="ChEBI" id="CHEBI:17499"/>
        <dbReference type="ChEBI" id="CHEBI:29805"/>
        <dbReference type="ChEBI" id="CHEBI:36655"/>
        <dbReference type="EC" id="1.1.99.14"/>
    </reaction>
</comment>
<dbReference type="OrthoDB" id="5241828at2"/>
<keyword evidence="9" id="KW-1185">Reference proteome</keyword>
<keyword evidence="4 6" id="KW-0408">Iron</keyword>
<keyword evidence="6" id="KW-0249">Electron transport</keyword>
<dbReference type="InterPro" id="IPR012257">
    <property type="entry name" value="Glc_ox_4Fe-4S"/>
</dbReference>
<dbReference type="AlphaFoldDB" id="A0A2R4W1R6"/>
<proteinExistence type="predicted"/>
<evidence type="ECO:0000313" key="9">
    <source>
        <dbReference type="Proteomes" id="UP000244792"/>
    </source>
</evidence>
<feature type="domain" description="4Fe-4S ferredoxin-type" evidence="7">
    <location>
        <begin position="65"/>
        <end position="93"/>
    </location>
</feature>
<dbReference type="InterPro" id="IPR004017">
    <property type="entry name" value="Cys_rich_dom"/>
</dbReference>
<comment type="cofactor">
    <cofactor evidence="6">
        <name>[4Fe-4S] cluster</name>
        <dbReference type="ChEBI" id="CHEBI:49883"/>
    </cofactor>
    <text evidence="6">Binds 2 [4Fe-4S] clusters.</text>
</comment>
<dbReference type="PANTHER" id="PTHR32479:SF20">
    <property type="entry name" value="GLYCOLATE OXIDASE IRON-SULFUR SUBUNIT"/>
    <property type="match status" value="1"/>
</dbReference>
<name>A0A2R4W1R6_THEAF</name>
<dbReference type="Pfam" id="PF02754">
    <property type="entry name" value="CCG"/>
    <property type="match status" value="2"/>
</dbReference>
<evidence type="ECO:0000313" key="8">
    <source>
        <dbReference type="EMBL" id="AWB10743.1"/>
    </source>
</evidence>
<evidence type="ECO:0000256" key="4">
    <source>
        <dbReference type="ARBA" id="ARBA00023004"/>
    </source>
</evidence>
<organism evidence="8 9">
    <name type="scientific">Thermodesulfobium acidiphilum</name>
    <dbReference type="NCBI Taxonomy" id="1794699"/>
    <lineage>
        <taxon>Bacteria</taxon>
        <taxon>Pseudomonadati</taxon>
        <taxon>Thermodesulfobiota</taxon>
        <taxon>Thermodesulfobiia</taxon>
        <taxon>Thermodesulfobiales</taxon>
        <taxon>Thermodesulfobiaceae</taxon>
        <taxon>Thermodesulfobium</taxon>
    </lineage>
</organism>
<dbReference type="InterPro" id="IPR009051">
    <property type="entry name" value="Helical_ferredxn"/>
</dbReference>
<dbReference type="GO" id="GO:0046872">
    <property type="term" value="F:metal ion binding"/>
    <property type="evidence" value="ECO:0007669"/>
    <property type="project" value="UniProtKB-UniRule"/>
</dbReference>
<evidence type="ECO:0000256" key="6">
    <source>
        <dbReference type="PIRNR" id="PIRNR000139"/>
    </source>
</evidence>
<evidence type="ECO:0000256" key="2">
    <source>
        <dbReference type="ARBA" id="ARBA00022723"/>
    </source>
</evidence>
<dbReference type="EC" id="1.1.99.14" evidence="6"/>
<keyword evidence="1 6" id="KW-0004">4Fe-4S</keyword>
<keyword evidence="2 6" id="KW-0479">Metal-binding</keyword>
<reference evidence="8 9" key="1">
    <citation type="submission" date="2017-04" db="EMBL/GenBank/DDBJ databases">
        <title>Genomic insights into metabolism of Thermodesulfobium acidiphilum.</title>
        <authorList>
            <person name="Toshchakov S.V."/>
            <person name="Frolov E.N."/>
            <person name="Kublanov I.V."/>
            <person name="Samarov N.I."/>
            <person name="Novikov A."/>
            <person name="Lebedinsky A.V."/>
            <person name="Bonch-Osmolovskaya E.A."/>
            <person name="Chernyh N.A."/>
        </authorList>
    </citation>
    <scope>NUCLEOTIDE SEQUENCE [LARGE SCALE GENOMIC DNA]</scope>
    <source>
        <strain evidence="8 9">3127-1</strain>
    </source>
</reference>
<keyword evidence="5 6" id="KW-0411">Iron-sulfur</keyword>
<comment type="catalytic activity">
    <reaction evidence="6">
        <text>(R)-lactate + A = pyruvate + AH2</text>
        <dbReference type="Rhea" id="RHEA:15089"/>
        <dbReference type="ChEBI" id="CHEBI:13193"/>
        <dbReference type="ChEBI" id="CHEBI:15361"/>
        <dbReference type="ChEBI" id="CHEBI:16004"/>
        <dbReference type="ChEBI" id="CHEBI:17499"/>
    </reaction>
</comment>
<dbReference type="PROSITE" id="PS51379">
    <property type="entry name" value="4FE4S_FER_2"/>
    <property type="match status" value="2"/>
</dbReference>
<gene>
    <name evidence="8" type="ORF">TDSAC_1403</name>
</gene>
<dbReference type="GO" id="GO:0051539">
    <property type="term" value="F:4 iron, 4 sulfur cluster binding"/>
    <property type="evidence" value="ECO:0007669"/>
    <property type="project" value="UniProtKB-UniRule"/>
</dbReference>
<comment type="function">
    <text evidence="6">Component of a complex that catalyzes the oxidation of glycolate to glyoxylate.</text>
</comment>
<keyword evidence="3" id="KW-0677">Repeat</keyword>
<keyword evidence="6" id="KW-0813">Transport</keyword>
<evidence type="ECO:0000256" key="5">
    <source>
        <dbReference type="ARBA" id="ARBA00023014"/>
    </source>
</evidence>
<sequence length="437" mass="48290">MTTSNDNSLPLLEGYYEEQIIRCMKCGMCQSTCPVYYEDSLETGCARGKLALSEALLHGKLEPNHKIEMIFNKCLLCHACAQACPVGLSPDKVFAAARAEMVKRFNMPWIKSVIYRKLLGEGKLSSLTGILSLANRLKLFSIARSLSIPKILGKSVERLSFVDLSDIPSRPFTDRFPEVLEPKGIPLGDIGYFVGCAQNSVFQDVAEASVNILLSLGYRVIIPKGQGCCGFPHYGAGDFETLKQKIAQNSSAFKRYKLDAIIISCATGGSALKDVYPEITKEDDASTLGAKVYDISEFLAERHLVDLKKMLPKNIQEKVKVTYHDACHLNRLQGVFKQPRELLDIMPSYEFVEMENSTKCCGEGGGFTVYYQDISTSIVNRKREAIKNTGAKVVALGCPGCRAQISGALKQEGLNIDTKHTVCLLWDEIKKGKQNNL</sequence>
<dbReference type="SUPFAM" id="SSF46548">
    <property type="entry name" value="alpha-helical ferredoxin"/>
    <property type="match status" value="1"/>
</dbReference>
<dbReference type="PIRSF" id="PIRSF000139">
    <property type="entry name" value="Glc_ox_4Fe-4S"/>
    <property type="match status" value="1"/>
</dbReference>
<evidence type="ECO:0000259" key="7">
    <source>
        <dbReference type="PROSITE" id="PS51379"/>
    </source>
</evidence>
<feature type="domain" description="4Fe-4S ferredoxin-type" evidence="7">
    <location>
        <begin position="14"/>
        <end position="44"/>
    </location>
</feature>
<dbReference type="RefSeq" id="WP_108309526.1">
    <property type="nucleotide sequence ID" value="NZ_CP020921.1"/>
</dbReference>
<dbReference type="Gene3D" id="1.10.1060.10">
    <property type="entry name" value="Alpha-helical ferredoxin"/>
    <property type="match status" value="1"/>
</dbReference>
<dbReference type="KEGG" id="taci:TDSAC_1403"/>
<dbReference type="PROSITE" id="PS00198">
    <property type="entry name" value="4FE4S_FER_1"/>
    <property type="match status" value="1"/>
</dbReference>